<dbReference type="Proteomes" id="UP000006034">
    <property type="component" value="Unassembled WGS sequence"/>
</dbReference>
<evidence type="ECO:0000256" key="1">
    <source>
        <dbReference type="SAM" id="MobiDB-lite"/>
    </source>
</evidence>
<gene>
    <name evidence="3" type="ORF">HMPREF0179_00731</name>
</gene>
<evidence type="ECO:0000259" key="2">
    <source>
        <dbReference type="Pfam" id="PF13649"/>
    </source>
</evidence>
<dbReference type="eggNOG" id="COG3897">
    <property type="taxonomic scope" value="Bacteria"/>
</dbReference>
<proteinExistence type="predicted"/>
<feature type="region of interest" description="Disordered" evidence="1">
    <location>
        <begin position="1"/>
        <end position="30"/>
    </location>
</feature>
<sequence length="243" mass="28139">MTYDAAPDPSARQGRKTVNESQDTPLSEGSWQPFLTVNACGRDWTLERAADMEALWESMTEFTEDERLPYWTELWPSSLVLADWLYQRRESLRGQPCLDLGCGIGLTALVAQWLGANVIGMDYEPEALRFARRNAEHNAVPQPLWTVMDWRKPAVKRRSLRFIWGGDIMYEQRFAAPVLDFLEYALAEGGAAWVAEPSRAVYDTFRSMLVNRRWAGRCVWEKNIEALYPQERPVPVRIWEIHR</sequence>
<dbReference type="AlphaFoldDB" id="E5Y3H0"/>
<keyword evidence="4" id="KW-1185">Reference proteome</keyword>
<dbReference type="EMBL" id="ADCP02000001">
    <property type="protein sequence ID" value="EFV45466.1"/>
    <property type="molecule type" value="Genomic_DNA"/>
</dbReference>
<dbReference type="PANTHER" id="PTHR14614">
    <property type="entry name" value="HEPATOCELLULAR CARCINOMA-ASSOCIATED ANTIGEN"/>
    <property type="match status" value="1"/>
</dbReference>
<reference evidence="3 4" key="2">
    <citation type="submission" date="2013-04" db="EMBL/GenBank/DDBJ databases">
        <title>The Genome Sequence of Bilophila wadsworthia 3_1_6.</title>
        <authorList>
            <consortium name="The Broad Institute Genomics Platform"/>
            <person name="Earl A."/>
            <person name="Ward D."/>
            <person name="Feldgarden M."/>
            <person name="Gevers D."/>
            <person name="Sibley C."/>
            <person name="Strauss J."/>
            <person name="Allen-Vercoe E."/>
            <person name="Walker B."/>
            <person name="Young S."/>
            <person name="Zeng Q."/>
            <person name="Gargeya S."/>
            <person name="Fitzgerald M."/>
            <person name="Haas B."/>
            <person name="Abouelleil A."/>
            <person name="Allen A.W."/>
            <person name="Alvarado L."/>
            <person name="Arachchi H.M."/>
            <person name="Berlin A.M."/>
            <person name="Chapman S.B."/>
            <person name="Gainer-Dewar J."/>
            <person name="Goldberg J."/>
            <person name="Griggs A."/>
            <person name="Gujja S."/>
            <person name="Hansen M."/>
            <person name="Howarth C."/>
            <person name="Imamovic A."/>
            <person name="Ireland A."/>
            <person name="Larimer J."/>
            <person name="McCowan C."/>
            <person name="Murphy C."/>
            <person name="Pearson M."/>
            <person name="Poon T.W."/>
            <person name="Priest M."/>
            <person name="Roberts A."/>
            <person name="Saif S."/>
            <person name="Shea T."/>
            <person name="Sisk P."/>
            <person name="Sykes S."/>
            <person name="Wortman J."/>
            <person name="Nusbaum C."/>
            <person name="Birren B."/>
        </authorList>
    </citation>
    <scope>NUCLEOTIDE SEQUENCE [LARGE SCALE GENOMIC DNA]</scope>
    <source>
        <strain evidence="3 4">3_1_6</strain>
    </source>
</reference>
<dbReference type="InterPro" id="IPR029063">
    <property type="entry name" value="SAM-dependent_MTases_sf"/>
</dbReference>
<comment type="caution">
    <text evidence="3">The sequence shown here is derived from an EMBL/GenBank/DDBJ whole genome shotgun (WGS) entry which is preliminary data.</text>
</comment>
<dbReference type="SUPFAM" id="SSF53335">
    <property type="entry name" value="S-adenosyl-L-methionine-dependent methyltransferases"/>
    <property type="match status" value="1"/>
</dbReference>
<evidence type="ECO:0000313" key="4">
    <source>
        <dbReference type="Proteomes" id="UP000006034"/>
    </source>
</evidence>
<dbReference type="RefSeq" id="WP_005025098.1">
    <property type="nucleotide sequence ID" value="NZ_KE150238.1"/>
</dbReference>
<name>E5Y3H0_BILW3</name>
<feature type="compositionally biased region" description="Polar residues" evidence="1">
    <location>
        <begin position="19"/>
        <end position="30"/>
    </location>
</feature>
<dbReference type="CDD" id="cd02440">
    <property type="entry name" value="AdoMet_MTases"/>
    <property type="match status" value="1"/>
</dbReference>
<evidence type="ECO:0000313" key="3">
    <source>
        <dbReference type="EMBL" id="EFV45466.1"/>
    </source>
</evidence>
<dbReference type="GeneID" id="78085872"/>
<accession>E5Y3H0</accession>
<dbReference type="InterPro" id="IPR041698">
    <property type="entry name" value="Methyltransf_25"/>
</dbReference>
<dbReference type="STRING" id="563192.HMPREF0179_00731"/>
<dbReference type="Pfam" id="PF13649">
    <property type="entry name" value="Methyltransf_25"/>
    <property type="match status" value="1"/>
</dbReference>
<protein>
    <recommendedName>
        <fullName evidence="2">Methyltransferase domain-containing protein</fullName>
    </recommendedName>
</protein>
<dbReference type="OrthoDB" id="264333at2"/>
<dbReference type="Gene3D" id="3.40.50.150">
    <property type="entry name" value="Vaccinia Virus protein VP39"/>
    <property type="match status" value="1"/>
</dbReference>
<reference evidence="3 4" key="1">
    <citation type="submission" date="2010-10" db="EMBL/GenBank/DDBJ databases">
        <authorList>
            <consortium name="The Broad Institute Genome Sequencing Platform"/>
            <person name="Ward D."/>
            <person name="Earl A."/>
            <person name="Feldgarden M."/>
            <person name="Young S.K."/>
            <person name="Gargeya S."/>
            <person name="Zeng Q."/>
            <person name="Alvarado L."/>
            <person name="Berlin A."/>
            <person name="Bochicchio J."/>
            <person name="Chapman S.B."/>
            <person name="Chen Z."/>
            <person name="Freedman E."/>
            <person name="Gellesch M."/>
            <person name="Goldberg J."/>
            <person name="Griggs A."/>
            <person name="Gujja S."/>
            <person name="Heilman E."/>
            <person name="Heiman D."/>
            <person name="Howarth C."/>
            <person name="Mehta T."/>
            <person name="Neiman D."/>
            <person name="Pearson M."/>
            <person name="Roberts A."/>
            <person name="Saif S."/>
            <person name="Shea T."/>
            <person name="Shenoy N."/>
            <person name="Sisk P."/>
            <person name="Stolte C."/>
            <person name="Sykes S."/>
            <person name="White J."/>
            <person name="Yandava C."/>
            <person name="Allen-Vercoe E."/>
            <person name="Sibley C."/>
            <person name="Ambrose C.E."/>
            <person name="Strauss J."/>
            <person name="Daigneault M."/>
            <person name="Haas B."/>
            <person name="Nusbaum C."/>
            <person name="Birren B."/>
        </authorList>
    </citation>
    <scope>NUCLEOTIDE SEQUENCE [LARGE SCALE GENOMIC DNA]</scope>
    <source>
        <strain evidence="3 4">3_1_6</strain>
    </source>
</reference>
<dbReference type="HOGENOM" id="CLU_082963_2_0_7"/>
<dbReference type="InterPro" id="IPR019410">
    <property type="entry name" value="Methyltransf_16"/>
</dbReference>
<organism evidence="3 4">
    <name type="scientific">Bilophila wadsworthia (strain 3_1_6)</name>
    <dbReference type="NCBI Taxonomy" id="563192"/>
    <lineage>
        <taxon>Bacteria</taxon>
        <taxon>Pseudomonadati</taxon>
        <taxon>Thermodesulfobacteriota</taxon>
        <taxon>Desulfovibrionia</taxon>
        <taxon>Desulfovibrionales</taxon>
        <taxon>Desulfovibrionaceae</taxon>
        <taxon>Bilophila</taxon>
    </lineage>
</organism>
<feature type="domain" description="Methyltransferase" evidence="2">
    <location>
        <begin position="98"/>
        <end position="168"/>
    </location>
</feature>